<dbReference type="EMBL" id="JBGMDY010000006">
    <property type="protein sequence ID" value="KAL2330945.1"/>
    <property type="molecule type" value="Genomic_DNA"/>
</dbReference>
<comment type="caution">
    <text evidence="2">The sequence shown here is derived from an EMBL/GenBank/DDBJ whole genome shotgun (WGS) entry which is preliminary data.</text>
</comment>
<proteinExistence type="predicted"/>
<evidence type="ECO:0000256" key="1">
    <source>
        <dbReference type="SAM" id="MobiDB-lite"/>
    </source>
</evidence>
<name>A0ABD1M574_9FABA</name>
<evidence type="ECO:0000313" key="2">
    <source>
        <dbReference type="EMBL" id="KAL2330945.1"/>
    </source>
</evidence>
<keyword evidence="3" id="KW-1185">Reference proteome</keyword>
<reference evidence="2 3" key="1">
    <citation type="submission" date="2024-08" db="EMBL/GenBank/DDBJ databases">
        <title>Insights into the chromosomal genome structure of Flemingia macrophylla.</title>
        <authorList>
            <person name="Ding Y."/>
            <person name="Zhao Y."/>
            <person name="Bi W."/>
            <person name="Wu M."/>
            <person name="Zhao G."/>
            <person name="Gong Y."/>
            <person name="Li W."/>
            <person name="Zhang P."/>
        </authorList>
    </citation>
    <scope>NUCLEOTIDE SEQUENCE [LARGE SCALE GENOMIC DNA]</scope>
    <source>
        <strain evidence="2">DYQJB</strain>
        <tissue evidence="2">Leaf</tissue>
    </source>
</reference>
<protein>
    <submittedName>
        <fullName evidence="2">Uncharacterized protein</fullName>
    </submittedName>
</protein>
<accession>A0ABD1M574</accession>
<dbReference type="Proteomes" id="UP001603857">
    <property type="component" value="Unassembled WGS sequence"/>
</dbReference>
<sequence length="50" mass="5572">MKVSTSKNTKRVHPPFAAHRTSDGRIFARGVQEDPHSTLLEAICNLKARV</sequence>
<feature type="region of interest" description="Disordered" evidence="1">
    <location>
        <begin position="1"/>
        <end position="21"/>
    </location>
</feature>
<dbReference type="AlphaFoldDB" id="A0ABD1M574"/>
<gene>
    <name evidence="2" type="ORF">Fmac_018526</name>
</gene>
<evidence type="ECO:0000313" key="3">
    <source>
        <dbReference type="Proteomes" id="UP001603857"/>
    </source>
</evidence>
<organism evidence="2 3">
    <name type="scientific">Flemingia macrophylla</name>
    <dbReference type="NCBI Taxonomy" id="520843"/>
    <lineage>
        <taxon>Eukaryota</taxon>
        <taxon>Viridiplantae</taxon>
        <taxon>Streptophyta</taxon>
        <taxon>Embryophyta</taxon>
        <taxon>Tracheophyta</taxon>
        <taxon>Spermatophyta</taxon>
        <taxon>Magnoliopsida</taxon>
        <taxon>eudicotyledons</taxon>
        <taxon>Gunneridae</taxon>
        <taxon>Pentapetalae</taxon>
        <taxon>rosids</taxon>
        <taxon>fabids</taxon>
        <taxon>Fabales</taxon>
        <taxon>Fabaceae</taxon>
        <taxon>Papilionoideae</taxon>
        <taxon>50 kb inversion clade</taxon>
        <taxon>NPAAA clade</taxon>
        <taxon>indigoferoid/millettioid clade</taxon>
        <taxon>Phaseoleae</taxon>
        <taxon>Flemingia</taxon>
    </lineage>
</organism>